<dbReference type="AlphaFoldDB" id="A0A8J1TCH1"/>
<evidence type="ECO:0000313" key="3">
    <source>
        <dbReference type="Proteomes" id="UP000749559"/>
    </source>
</evidence>
<dbReference type="EMBL" id="CAIIXF020000011">
    <property type="protein sequence ID" value="CAH1799225.1"/>
    <property type="molecule type" value="Genomic_DNA"/>
</dbReference>
<feature type="compositionally biased region" description="Polar residues" evidence="1">
    <location>
        <begin position="34"/>
        <end position="56"/>
    </location>
</feature>
<proteinExistence type="predicted"/>
<sequence>MASKKGSKPEKHLTFNLPDINASNTTGGGRRKSTFGSERTPSPSRRNSGHLNTAKDQPTRRPHRRSTLSVIQDPEGGETLQVQDLARSQDRRGSSSPRRGSNFAIATEAGEDIETTIETRQSFDRSVNRCSNSRIIEENVPYRK</sequence>
<name>A0A8J1TCH1_OWEFU</name>
<evidence type="ECO:0000313" key="2">
    <source>
        <dbReference type="EMBL" id="CAH1799225.1"/>
    </source>
</evidence>
<accession>A0A8J1TCH1</accession>
<gene>
    <name evidence="2" type="ORF">OFUS_LOCUS23266</name>
</gene>
<keyword evidence="3" id="KW-1185">Reference proteome</keyword>
<dbReference type="Proteomes" id="UP000749559">
    <property type="component" value="Unassembled WGS sequence"/>
</dbReference>
<protein>
    <submittedName>
        <fullName evidence="2">Uncharacterized protein</fullName>
    </submittedName>
</protein>
<organism evidence="2 3">
    <name type="scientific">Owenia fusiformis</name>
    <name type="common">Polychaete worm</name>
    <dbReference type="NCBI Taxonomy" id="6347"/>
    <lineage>
        <taxon>Eukaryota</taxon>
        <taxon>Metazoa</taxon>
        <taxon>Spiralia</taxon>
        <taxon>Lophotrochozoa</taxon>
        <taxon>Annelida</taxon>
        <taxon>Polychaeta</taxon>
        <taxon>Sedentaria</taxon>
        <taxon>Canalipalpata</taxon>
        <taxon>Sabellida</taxon>
        <taxon>Oweniida</taxon>
        <taxon>Oweniidae</taxon>
        <taxon>Owenia</taxon>
    </lineage>
</organism>
<reference evidence="2" key="1">
    <citation type="submission" date="2022-03" db="EMBL/GenBank/DDBJ databases">
        <authorList>
            <person name="Martin C."/>
        </authorList>
    </citation>
    <scope>NUCLEOTIDE SEQUENCE</scope>
</reference>
<evidence type="ECO:0000256" key="1">
    <source>
        <dbReference type="SAM" id="MobiDB-lite"/>
    </source>
</evidence>
<feature type="region of interest" description="Disordered" evidence="1">
    <location>
        <begin position="1"/>
        <end position="107"/>
    </location>
</feature>
<comment type="caution">
    <text evidence="2">The sequence shown here is derived from an EMBL/GenBank/DDBJ whole genome shotgun (WGS) entry which is preliminary data.</text>
</comment>